<proteinExistence type="predicted"/>
<keyword evidence="3" id="KW-1185">Reference proteome</keyword>
<keyword evidence="1" id="KW-0812">Transmembrane</keyword>
<gene>
    <name evidence="2" type="ORF">TorRG33x02_220220</name>
</gene>
<feature type="transmembrane region" description="Helical" evidence="1">
    <location>
        <begin position="26"/>
        <end position="43"/>
    </location>
</feature>
<sequence length="60" mass="6870">MSNCMIGHWSTCYEPWLVQTRQGMKIRAATVVVVWLGWVQIVLDDSSGPWALIPNMRCSF</sequence>
<accession>A0A2P5E9H4</accession>
<protein>
    <submittedName>
        <fullName evidence="2">Uncharacterized protein</fullName>
    </submittedName>
</protein>
<dbReference type="AlphaFoldDB" id="A0A2P5E9H4"/>
<comment type="caution">
    <text evidence="2">The sequence shown here is derived from an EMBL/GenBank/DDBJ whole genome shotgun (WGS) entry which is preliminary data.</text>
</comment>
<reference evidence="3" key="1">
    <citation type="submission" date="2016-06" db="EMBL/GenBank/DDBJ databases">
        <title>Parallel loss of symbiosis genes in relatives of nitrogen-fixing non-legume Parasponia.</title>
        <authorList>
            <person name="Van Velzen R."/>
            <person name="Holmer R."/>
            <person name="Bu F."/>
            <person name="Rutten L."/>
            <person name="Van Zeijl A."/>
            <person name="Liu W."/>
            <person name="Santuari L."/>
            <person name="Cao Q."/>
            <person name="Sharma T."/>
            <person name="Shen D."/>
            <person name="Roswanjaya Y."/>
            <person name="Wardhani T."/>
            <person name="Kalhor M.S."/>
            <person name="Jansen J."/>
            <person name="Van den Hoogen J."/>
            <person name="Gungor B."/>
            <person name="Hartog M."/>
            <person name="Hontelez J."/>
            <person name="Verver J."/>
            <person name="Yang W.-C."/>
            <person name="Schijlen E."/>
            <person name="Repin R."/>
            <person name="Schilthuizen M."/>
            <person name="Schranz E."/>
            <person name="Heidstra R."/>
            <person name="Miyata K."/>
            <person name="Fedorova E."/>
            <person name="Kohlen W."/>
            <person name="Bisseling T."/>
            <person name="Smit S."/>
            <person name="Geurts R."/>
        </authorList>
    </citation>
    <scope>NUCLEOTIDE SEQUENCE [LARGE SCALE GENOMIC DNA]</scope>
    <source>
        <strain evidence="3">cv. RG33-2</strain>
    </source>
</reference>
<dbReference type="Proteomes" id="UP000237000">
    <property type="component" value="Unassembled WGS sequence"/>
</dbReference>
<keyword evidence="1" id="KW-0472">Membrane</keyword>
<evidence type="ECO:0000313" key="2">
    <source>
        <dbReference type="EMBL" id="PON82171.1"/>
    </source>
</evidence>
<evidence type="ECO:0000256" key="1">
    <source>
        <dbReference type="SAM" id="Phobius"/>
    </source>
</evidence>
<name>A0A2P5E9H4_TREOI</name>
<organism evidence="2 3">
    <name type="scientific">Trema orientale</name>
    <name type="common">Charcoal tree</name>
    <name type="synonym">Celtis orientalis</name>
    <dbReference type="NCBI Taxonomy" id="63057"/>
    <lineage>
        <taxon>Eukaryota</taxon>
        <taxon>Viridiplantae</taxon>
        <taxon>Streptophyta</taxon>
        <taxon>Embryophyta</taxon>
        <taxon>Tracheophyta</taxon>
        <taxon>Spermatophyta</taxon>
        <taxon>Magnoliopsida</taxon>
        <taxon>eudicotyledons</taxon>
        <taxon>Gunneridae</taxon>
        <taxon>Pentapetalae</taxon>
        <taxon>rosids</taxon>
        <taxon>fabids</taxon>
        <taxon>Rosales</taxon>
        <taxon>Cannabaceae</taxon>
        <taxon>Trema</taxon>
    </lineage>
</organism>
<dbReference type="InParanoid" id="A0A2P5E9H4"/>
<evidence type="ECO:0000313" key="3">
    <source>
        <dbReference type="Proteomes" id="UP000237000"/>
    </source>
</evidence>
<keyword evidence="1" id="KW-1133">Transmembrane helix</keyword>
<dbReference type="EMBL" id="JXTC01000200">
    <property type="protein sequence ID" value="PON82171.1"/>
    <property type="molecule type" value="Genomic_DNA"/>
</dbReference>